<evidence type="ECO:0000313" key="8">
    <source>
        <dbReference type="Proteomes" id="UP000095287"/>
    </source>
</evidence>
<evidence type="ECO:0000256" key="1">
    <source>
        <dbReference type="ARBA" id="ARBA00004613"/>
    </source>
</evidence>
<protein>
    <submittedName>
        <fullName evidence="9">M3 family oligoendopeptidase</fullName>
    </submittedName>
</protein>
<proteinExistence type="inferred from homology"/>
<keyword evidence="5 7" id="KW-0175">Coiled coil</keyword>
<dbReference type="GO" id="GO:0005576">
    <property type="term" value="C:extracellular region"/>
    <property type="evidence" value="ECO:0007669"/>
    <property type="project" value="UniProtKB-SubCell"/>
</dbReference>
<dbReference type="Proteomes" id="UP000095287">
    <property type="component" value="Unplaced"/>
</dbReference>
<name>A0A1I7ZIQ8_9BILA</name>
<evidence type="ECO:0000256" key="5">
    <source>
        <dbReference type="ARBA" id="ARBA00023054"/>
    </source>
</evidence>
<dbReference type="WBParaSite" id="L893_g26706.t1">
    <property type="protein sequence ID" value="L893_g26706.t1"/>
    <property type="gene ID" value="L893_g26706"/>
</dbReference>
<evidence type="ECO:0000256" key="4">
    <source>
        <dbReference type="ARBA" id="ARBA00022729"/>
    </source>
</evidence>
<organism evidence="8 9">
    <name type="scientific">Steinernema glaseri</name>
    <dbReference type="NCBI Taxonomy" id="37863"/>
    <lineage>
        <taxon>Eukaryota</taxon>
        <taxon>Metazoa</taxon>
        <taxon>Ecdysozoa</taxon>
        <taxon>Nematoda</taxon>
        <taxon>Chromadorea</taxon>
        <taxon>Rhabditida</taxon>
        <taxon>Tylenchina</taxon>
        <taxon>Panagrolaimomorpha</taxon>
        <taxon>Strongyloidoidea</taxon>
        <taxon>Steinernematidae</taxon>
        <taxon>Steinernema</taxon>
    </lineage>
</organism>
<comment type="subcellular location">
    <subcellularLocation>
        <location evidence="1">Secreted</location>
    </subcellularLocation>
</comment>
<comment type="similarity">
    <text evidence="2">Belongs to the fatty-acid and retinol-binding protein (FARBP) family.</text>
</comment>
<keyword evidence="4" id="KW-0732">Signal</keyword>
<dbReference type="Pfam" id="PF05823">
    <property type="entry name" value="Gp-FAR-1"/>
    <property type="match status" value="1"/>
</dbReference>
<keyword evidence="8" id="KW-1185">Reference proteome</keyword>
<reference evidence="9" key="1">
    <citation type="submission" date="2016-11" db="UniProtKB">
        <authorList>
            <consortium name="WormBaseParasite"/>
        </authorList>
    </citation>
    <scope>IDENTIFICATION</scope>
</reference>
<accession>A0A1I7ZIQ8</accession>
<evidence type="ECO:0000256" key="2">
    <source>
        <dbReference type="ARBA" id="ARBA00006648"/>
    </source>
</evidence>
<evidence type="ECO:0000256" key="3">
    <source>
        <dbReference type="ARBA" id="ARBA00022525"/>
    </source>
</evidence>
<feature type="coiled-coil region" evidence="7">
    <location>
        <begin position="31"/>
        <end position="58"/>
    </location>
</feature>
<evidence type="ECO:0000313" key="9">
    <source>
        <dbReference type="WBParaSite" id="L893_g26706.t1"/>
    </source>
</evidence>
<sequence length="178" mass="20587">MSAIENFRIIPDDFIILIKEEAKIFANTPELKAALEELQNAKATYANDQEALEAIKAKSEDLYMRYNFAVEHLKDSTEGLTENTKNFMKEHVLKMRALRPKDGEKWTEETVKTFGKEAFAKFQELSESEQKALAGDPVPTEEQSVGKLWDMFNNMEEKFVVYNTMLEMIMLQFKADNE</sequence>
<keyword evidence="6" id="KW-0446">Lipid-binding</keyword>
<dbReference type="GO" id="GO:0008289">
    <property type="term" value="F:lipid binding"/>
    <property type="evidence" value="ECO:0007669"/>
    <property type="project" value="UniProtKB-KW"/>
</dbReference>
<dbReference type="AlphaFoldDB" id="A0A1I7ZIQ8"/>
<evidence type="ECO:0000256" key="6">
    <source>
        <dbReference type="ARBA" id="ARBA00023121"/>
    </source>
</evidence>
<dbReference type="InterPro" id="IPR008632">
    <property type="entry name" value="Gp-FAR-1"/>
</dbReference>
<keyword evidence="3" id="KW-0964">Secreted</keyword>
<dbReference type="Gene3D" id="1.20.120.1100">
    <property type="match status" value="1"/>
</dbReference>
<evidence type="ECO:0000256" key="7">
    <source>
        <dbReference type="SAM" id="Coils"/>
    </source>
</evidence>